<dbReference type="SUPFAM" id="SSF69593">
    <property type="entry name" value="Glycerol-3-phosphate (1)-acyltransferase"/>
    <property type="match status" value="1"/>
</dbReference>
<dbReference type="SMART" id="SM00563">
    <property type="entry name" value="PlsC"/>
    <property type="match status" value="1"/>
</dbReference>
<organism evidence="4 5">
    <name type="scientific">Candidatus Kerfeldbacteria bacterium CG_4_10_14_0_8_um_filter_42_10</name>
    <dbReference type="NCBI Taxonomy" id="2014248"/>
    <lineage>
        <taxon>Bacteria</taxon>
        <taxon>Candidatus Kerfeldiibacteriota</taxon>
    </lineage>
</organism>
<evidence type="ECO:0000256" key="2">
    <source>
        <dbReference type="ARBA" id="ARBA00023315"/>
    </source>
</evidence>
<dbReference type="GO" id="GO:0003841">
    <property type="term" value="F:1-acylglycerol-3-phosphate O-acyltransferase activity"/>
    <property type="evidence" value="ECO:0007669"/>
    <property type="project" value="TreeGrafter"/>
</dbReference>
<dbReference type="Pfam" id="PF01553">
    <property type="entry name" value="Acyltransferase"/>
    <property type="match status" value="1"/>
</dbReference>
<evidence type="ECO:0000259" key="3">
    <source>
        <dbReference type="SMART" id="SM00563"/>
    </source>
</evidence>
<evidence type="ECO:0000313" key="5">
    <source>
        <dbReference type="Proteomes" id="UP000230779"/>
    </source>
</evidence>
<dbReference type="PANTHER" id="PTHR10434:SF11">
    <property type="entry name" value="1-ACYL-SN-GLYCEROL-3-PHOSPHATE ACYLTRANSFERASE"/>
    <property type="match status" value="1"/>
</dbReference>
<accession>A0A2M7RIZ4</accession>
<comment type="caution">
    <text evidence="4">The sequence shown here is derived from an EMBL/GenBank/DDBJ whole genome shotgun (WGS) entry which is preliminary data.</text>
</comment>
<name>A0A2M7RIZ4_9BACT</name>
<dbReference type="PANTHER" id="PTHR10434">
    <property type="entry name" value="1-ACYL-SN-GLYCEROL-3-PHOSPHATE ACYLTRANSFERASE"/>
    <property type="match status" value="1"/>
</dbReference>
<protein>
    <recommendedName>
        <fullName evidence="3">Phospholipid/glycerol acyltransferase domain-containing protein</fullName>
    </recommendedName>
</protein>
<dbReference type="Proteomes" id="UP000230779">
    <property type="component" value="Unassembled WGS sequence"/>
</dbReference>
<reference evidence="4 5" key="1">
    <citation type="submission" date="2017-09" db="EMBL/GenBank/DDBJ databases">
        <title>Depth-based differentiation of microbial function through sediment-hosted aquifers and enrichment of novel symbionts in the deep terrestrial subsurface.</title>
        <authorList>
            <person name="Probst A.J."/>
            <person name="Ladd B."/>
            <person name="Jarett J.K."/>
            <person name="Geller-Mcgrath D.E."/>
            <person name="Sieber C.M."/>
            <person name="Emerson J.B."/>
            <person name="Anantharaman K."/>
            <person name="Thomas B.C."/>
            <person name="Malmstrom R."/>
            <person name="Stieglmeier M."/>
            <person name="Klingl A."/>
            <person name="Woyke T."/>
            <person name="Ryan C.M."/>
            <person name="Banfield J.F."/>
        </authorList>
    </citation>
    <scope>NUCLEOTIDE SEQUENCE [LARGE SCALE GENOMIC DNA]</scope>
    <source>
        <strain evidence="4">CG_4_10_14_0_8_um_filter_42_10</strain>
    </source>
</reference>
<dbReference type="InterPro" id="IPR002123">
    <property type="entry name" value="Plipid/glycerol_acylTrfase"/>
</dbReference>
<evidence type="ECO:0000256" key="1">
    <source>
        <dbReference type="ARBA" id="ARBA00022679"/>
    </source>
</evidence>
<dbReference type="GO" id="GO:0006654">
    <property type="term" value="P:phosphatidic acid biosynthetic process"/>
    <property type="evidence" value="ECO:0007669"/>
    <property type="project" value="TreeGrafter"/>
</dbReference>
<keyword evidence="1" id="KW-0808">Transferase</keyword>
<dbReference type="EMBL" id="PFMD01000032">
    <property type="protein sequence ID" value="PIY96720.1"/>
    <property type="molecule type" value="Genomic_DNA"/>
</dbReference>
<gene>
    <name evidence="4" type="ORF">COY66_03345</name>
</gene>
<sequence length="212" mass="24123">MLFELAKKTIAPLVLRRAKEINGRENLPKKGPFLIIANHVSYLDPVLIGALVAKWTGQKTHFISKHDLFRYFGRRIGEKWLGMIYVDPNDRQACLKAALNFLRQGEVVGVFPEGTRWYQAGTLKKGKTGAARLALWSQCPVVPVGYIGPMDKDVKNHLSFIFSKKQEIRINIGKPLDLAKYLNQEITHRLLEEVTKEMLKAISQLSGKKYSY</sequence>
<evidence type="ECO:0000313" key="4">
    <source>
        <dbReference type="EMBL" id="PIY96720.1"/>
    </source>
</evidence>
<dbReference type="AlphaFoldDB" id="A0A2M7RIZ4"/>
<keyword evidence="2" id="KW-0012">Acyltransferase</keyword>
<dbReference type="CDD" id="cd07989">
    <property type="entry name" value="LPLAT_AGPAT-like"/>
    <property type="match status" value="1"/>
</dbReference>
<feature type="domain" description="Phospholipid/glycerol acyltransferase" evidence="3">
    <location>
        <begin position="33"/>
        <end position="149"/>
    </location>
</feature>
<proteinExistence type="predicted"/>